<keyword evidence="12" id="KW-0315">Glutamine amidotransferase</keyword>
<dbReference type="CDD" id="cd01991">
    <property type="entry name" value="Asn_synthase_B_C"/>
    <property type="match status" value="1"/>
</dbReference>
<dbReference type="SUPFAM" id="SSF52402">
    <property type="entry name" value="Adenine nucleotide alpha hydrolases-like"/>
    <property type="match status" value="1"/>
</dbReference>
<feature type="domain" description="Glutamine amidotransferase type-2" evidence="15">
    <location>
        <begin position="2"/>
        <end position="184"/>
    </location>
</feature>
<protein>
    <recommendedName>
        <fullName evidence="3">Asparagine synthetase [glutamine-hydrolyzing]</fullName>
        <ecNumber evidence="2">6.3.5.4</ecNumber>
    </recommendedName>
    <alternativeName>
        <fullName evidence="9">Glutamine-dependent asparagine synthetase</fullName>
    </alternativeName>
</protein>
<evidence type="ECO:0000256" key="8">
    <source>
        <dbReference type="ARBA" id="ARBA00022888"/>
    </source>
</evidence>
<dbReference type="InterPro" id="IPR006426">
    <property type="entry name" value="Asn_synth_AEB"/>
</dbReference>
<dbReference type="PIRSF" id="PIRSF001589">
    <property type="entry name" value="Asn_synthetase_glu-h"/>
    <property type="match status" value="1"/>
</dbReference>
<evidence type="ECO:0000256" key="11">
    <source>
        <dbReference type="PIRNR" id="PIRNR001589"/>
    </source>
</evidence>
<dbReference type="FunFam" id="3.40.50.620:FF:000263">
    <property type="entry name" value="Asparagine synthetase"/>
    <property type="match status" value="1"/>
</dbReference>
<evidence type="ECO:0000256" key="14">
    <source>
        <dbReference type="PIRSR" id="PIRSR001589-3"/>
    </source>
</evidence>
<evidence type="ECO:0000313" key="16">
    <source>
        <dbReference type="Proteomes" id="UP000887566"/>
    </source>
</evidence>
<evidence type="ECO:0000256" key="10">
    <source>
        <dbReference type="ARBA" id="ARBA00048741"/>
    </source>
</evidence>
<name>A0A914WGJ6_9BILA</name>
<evidence type="ECO:0000256" key="5">
    <source>
        <dbReference type="ARBA" id="ARBA00022605"/>
    </source>
</evidence>
<accession>A0A914WGJ6</accession>
<dbReference type="PROSITE" id="PS51278">
    <property type="entry name" value="GATASE_TYPE_2"/>
    <property type="match status" value="1"/>
</dbReference>
<dbReference type="SUPFAM" id="SSF56235">
    <property type="entry name" value="N-terminal nucleophile aminohydrolases (Ntn hydrolases)"/>
    <property type="match status" value="1"/>
</dbReference>
<evidence type="ECO:0000256" key="4">
    <source>
        <dbReference type="ARBA" id="ARBA00022598"/>
    </source>
</evidence>
<sequence>MCGIWVLLGRLRSEHHAEFLKIVGRGPDLTVLDDPRPDAWLGFHRLAIVEPGDQPSEQPIYHAGAAVVCNGEIYNHLAIKEDSGVDEESVINGGSDCAAILHAFRKHKGDLAATCADLDGVFAFAMVDGDYLHLGRDPIGVRPLFYGFSEKGEFLAGSEVKSIERLCRSVNYFPPGCCATVPINNAHAFDIKQYYSLPTIADRRLPVLSAQAAVCQTLIQAVEKRLMADRRFGFMLSGGLDSSLIASIAMKFVKPGAPKPVAFSVGFADSPDLVNAAAVAQYLEIPHEILVITPEDCIKAIPEVVYALETFDPFIVRCGVAHYLLCKHIAASSDVKVLLSGEGADELFGSYAYMQRAPTAAHLHREMVRRLDLLHHYDVLRCDRATSCHGLEIRVPFLDKKFIDLVARLPAHYKLMRDTMEKFMLRSAFEGWLPDQVLWRSKEGFSEALGKSDLSEVIGEHVAQLISDDQFAERMARFPSKCPETKEEYWYRMIFERCYNYKKLATILHTKVYRTAAWQLPEEKENCKDSLLVVDPLPMRIRRRSTGSHSVSVTA</sequence>
<keyword evidence="7 11" id="KW-0067">ATP-binding</keyword>
<keyword evidence="5 12" id="KW-0028">Amino-acid biosynthesis</keyword>
<feature type="binding site" evidence="13">
    <location>
        <position position="265"/>
    </location>
    <ligand>
        <name>ATP</name>
        <dbReference type="ChEBI" id="CHEBI:30616"/>
    </ligand>
</feature>
<keyword evidence="6 11" id="KW-0547">Nucleotide-binding</keyword>
<dbReference type="InterPro" id="IPR017932">
    <property type="entry name" value="GATase_2_dom"/>
</dbReference>
<evidence type="ECO:0000259" key="15">
    <source>
        <dbReference type="PROSITE" id="PS51278"/>
    </source>
</evidence>
<evidence type="ECO:0000256" key="3">
    <source>
        <dbReference type="ARBA" id="ARBA00021389"/>
    </source>
</evidence>
<keyword evidence="16" id="KW-1185">Reference proteome</keyword>
<evidence type="ECO:0000256" key="7">
    <source>
        <dbReference type="ARBA" id="ARBA00022840"/>
    </source>
</evidence>
<comment type="pathway">
    <text evidence="1">Amino-acid biosynthesis; L-asparagine biosynthesis; L-asparagine from L-aspartate (L-Gln route): step 1/1.</text>
</comment>
<dbReference type="GO" id="GO:0005524">
    <property type="term" value="F:ATP binding"/>
    <property type="evidence" value="ECO:0007669"/>
    <property type="project" value="UniProtKB-KW"/>
</dbReference>
<dbReference type="GO" id="GO:0004066">
    <property type="term" value="F:asparagine synthase (glutamine-hydrolyzing) activity"/>
    <property type="evidence" value="ECO:0007669"/>
    <property type="project" value="UniProtKB-EC"/>
</dbReference>
<evidence type="ECO:0000256" key="9">
    <source>
        <dbReference type="ARBA" id="ARBA00030234"/>
    </source>
</evidence>
<comment type="catalytic activity">
    <reaction evidence="10">
        <text>L-aspartate + L-glutamine + ATP + H2O = L-asparagine + L-glutamate + AMP + diphosphate + H(+)</text>
        <dbReference type="Rhea" id="RHEA:12228"/>
        <dbReference type="ChEBI" id="CHEBI:15377"/>
        <dbReference type="ChEBI" id="CHEBI:15378"/>
        <dbReference type="ChEBI" id="CHEBI:29985"/>
        <dbReference type="ChEBI" id="CHEBI:29991"/>
        <dbReference type="ChEBI" id="CHEBI:30616"/>
        <dbReference type="ChEBI" id="CHEBI:33019"/>
        <dbReference type="ChEBI" id="CHEBI:58048"/>
        <dbReference type="ChEBI" id="CHEBI:58359"/>
        <dbReference type="ChEBI" id="CHEBI:456215"/>
        <dbReference type="EC" id="6.3.5.4"/>
    </reaction>
</comment>
<feature type="binding site" evidence="13">
    <location>
        <begin position="340"/>
        <end position="341"/>
    </location>
    <ligand>
        <name>ATP</name>
        <dbReference type="ChEBI" id="CHEBI:30616"/>
    </ligand>
</feature>
<dbReference type="GO" id="GO:0005829">
    <property type="term" value="C:cytosol"/>
    <property type="evidence" value="ECO:0007669"/>
    <property type="project" value="TreeGrafter"/>
</dbReference>
<dbReference type="EC" id="6.3.5.4" evidence="2"/>
<dbReference type="InterPro" id="IPR050795">
    <property type="entry name" value="Asn_Synthetase"/>
</dbReference>
<dbReference type="Proteomes" id="UP000887566">
    <property type="component" value="Unplaced"/>
</dbReference>
<dbReference type="WBParaSite" id="PSAMB.scaffold416size52110.g5626.t1">
    <property type="protein sequence ID" value="PSAMB.scaffold416size52110.g5626.t1"/>
    <property type="gene ID" value="PSAMB.scaffold416size52110.g5626"/>
</dbReference>
<dbReference type="PANTHER" id="PTHR11772">
    <property type="entry name" value="ASPARAGINE SYNTHETASE"/>
    <property type="match status" value="1"/>
</dbReference>
<dbReference type="InterPro" id="IPR001962">
    <property type="entry name" value="Asn_synthase"/>
</dbReference>
<feature type="site" description="Important for beta-aspartyl-AMP intermediate formation" evidence="14">
    <location>
        <position position="342"/>
    </location>
</feature>
<evidence type="ECO:0000313" key="17">
    <source>
        <dbReference type="WBParaSite" id="PSAMB.scaffold416size52110.g5626.t1"/>
    </source>
</evidence>
<evidence type="ECO:0000256" key="6">
    <source>
        <dbReference type="ARBA" id="ARBA00022741"/>
    </source>
</evidence>
<evidence type="ECO:0000256" key="1">
    <source>
        <dbReference type="ARBA" id="ARBA00005187"/>
    </source>
</evidence>
<keyword evidence="4" id="KW-0436">Ligase</keyword>
<dbReference type="InterPro" id="IPR014729">
    <property type="entry name" value="Rossmann-like_a/b/a_fold"/>
</dbReference>
<evidence type="ECO:0000256" key="2">
    <source>
        <dbReference type="ARBA" id="ARBA00012737"/>
    </source>
</evidence>
<evidence type="ECO:0000256" key="13">
    <source>
        <dbReference type="PIRSR" id="PIRSR001589-2"/>
    </source>
</evidence>
<dbReference type="Pfam" id="PF13537">
    <property type="entry name" value="GATase_7"/>
    <property type="match status" value="1"/>
</dbReference>
<dbReference type="PANTHER" id="PTHR11772:SF23">
    <property type="entry name" value="ASPARAGINE SYNTHETASE [GLUTAMINE-HYDROLYZING]"/>
    <property type="match status" value="1"/>
</dbReference>
<dbReference type="Gene3D" id="3.60.20.10">
    <property type="entry name" value="Glutamine Phosphoribosylpyrophosphate, subunit 1, domain 1"/>
    <property type="match status" value="1"/>
</dbReference>
<feature type="active site" description="For GATase activity" evidence="12">
    <location>
        <position position="2"/>
    </location>
</feature>
<evidence type="ECO:0000256" key="12">
    <source>
        <dbReference type="PIRSR" id="PIRSR001589-1"/>
    </source>
</evidence>
<feature type="binding site" evidence="13">
    <location>
        <position position="96"/>
    </location>
    <ligand>
        <name>L-glutamine</name>
        <dbReference type="ChEBI" id="CHEBI:58359"/>
    </ligand>
</feature>
<reference evidence="17" key="1">
    <citation type="submission" date="2022-11" db="UniProtKB">
        <authorList>
            <consortium name="WormBaseParasite"/>
        </authorList>
    </citation>
    <scope>IDENTIFICATION</scope>
</reference>
<dbReference type="AlphaFoldDB" id="A0A914WGJ6"/>
<dbReference type="Pfam" id="PF00733">
    <property type="entry name" value="Asn_synthase"/>
    <property type="match status" value="1"/>
</dbReference>
<proteinExistence type="predicted"/>
<organism evidence="16 17">
    <name type="scientific">Plectus sambesii</name>
    <dbReference type="NCBI Taxonomy" id="2011161"/>
    <lineage>
        <taxon>Eukaryota</taxon>
        <taxon>Metazoa</taxon>
        <taxon>Ecdysozoa</taxon>
        <taxon>Nematoda</taxon>
        <taxon>Chromadorea</taxon>
        <taxon>Plectida</taxon>
        <taxon>Plectina</taxon>
        <taxon>Plectoidea</taxon>
        <taxon>Plectidae</taxon>
        <taxon>Plectus</taxon>
    </lineage>
</organism>
<dbReference type="GO" id="GO:0006529">
    <property type="term" value="P:asparagine biosynthetic process"/>
    <property type="evidence" value="ECO:0007669"/>
    <property type="project" value="UniProtKB-KW"/>
</dbReference>
<keyword evidence="8 12" id="KW-0061">Asparagine biosynthesis</keyword>
<dbReference type="InterPro" id="IPR029055">
    <property type="entry name" value="Ntn_hydrolases_N"/>
</dbReference>
<dbReference type="Gene3D" id="3.40.50.620">
    <property type="entry name" value="HUPs"/>
    <property type="match status" value="1"/>
</dbReference>